<dbReference type="InterPro" id="IPR027417">
    <property type="entry name" value="P-loop_NTPase"/>
</dbReference>
<dbReference type="CDD" id="cd00009">
    <property type="entry name" value="AAA"/>
    <property type="match status" value="1"/>
</dbReference>
<feature type="domain" description="AAA+ ATPase" evidence="4">
    <location>
        <begin position="33"/>
        <end position="174"/>
    </location>
</feature>
<dbReference type="PANTHER" id="PTHR42759">
    <property type="entry name" value="MOXR FAMILY PROTEIN"/>
    <property type="match status" value="1"/>
</dbReference>
<dbReference type="AlphaFoldDB" id="A0A0P6XH35"/>
<dbReference type="Gene3D" id="3.40.50.300">
    <property type="entry name" value="P-loop containing nucleotide triphosphate hydrolases"/>
    <property type="match status" value="1"/>
</dbReference>
<dbReference type="FunFam" id="3.40.50.300:FF:000640">
    <property type="entry name" value="MoxR family ATPase"/>
    <property type="match status" value="1"/>
</dbReference>
<evidence type="ECO:0000313" key="6">
    <source>
        <dbReference type="Proteomes" id="UP000050544"/>
    </source>
</evidence>
<dbReference type="SMART" id="SM00382">
    <property type="entry name" value="AAA"/>
    <property type="match status" value="1"/>
</dbReference>
<name>A0A0P6XH35_9CHLR</name>
<evidence type="ECO:0000259" key="4">
    <source>
        <dbReference type="SMART" id="SM00382"/>
    </source>
</evidence>
<dbReference type="RefSeq" id="WP_054522382.1">
    <property type="nucleotide sequence ID" value="NZ_LGKO01000005.1"/>
</dbReference>
<dbReference type="STRING" id="869279.SE15_12290"/>
<keyword evidence="2" id="KW-0067">ATP-binding</keyword>
<evidence type="ECO:0000313" key="5">
    <source>
        <dbReference type="EMBL" id="KPL82824.1"/>
    </source>
</evidence>
<accession>A0A0P6XH35</accession>
<comment type="similarity">
    <text evidence="3">Belongs to the MoxR family.</text>
</comment>
<dbReference type="OrthoDB" id="9808397at2"/>
<dbReference type="SUPFAM" id="SSF52540">
    <property type="entry name" value="P-loop containing nucleoside triphosphate hydrolases"/>
    <property type="match status" value="1"/>
</dbReference>
<evidence type="ECO:0000256" key="1">
    <source>
        <dbReference type="ARBA" id="ARBA00022741"/>
    </source>
</evidence>
<evidence type="ECO:0000256" key="3">
    <source>
        <dbReference type="ARBA" id="ARBA00061607"/>
    </source>
</evidence>
<sequence length="312" mass="34589">MLKSFVDRVLENVQKVVVGKDDAIRLILAAILCEGHVLLEDVPGTGKTTLARALAISLGCTFRRIQFTPDLLPSDVTGLMWFNQKTQDFEYRPGPIMANIVLADEINRATPRTQSALLEAMQERQVTGDGVTRPLPRPFMVIATQNPVELEGTFPLPEAQIDRFMIKIGLGYPSPEEEGQMLERFQAMDPLETLAAVTDPAGVREAQAVRRGVRVEASVRDYMVRIAQATRENPEIQLGASPRATLNLFYMAQAWAALEGREFVLPDDVKHVAPYVLGHRLIVSPQAMLRGRRREDLISEIISAVPVPVEVG</sequence>
<dbReference type="PANTHER" id="PTHR42759:SF5">
    <property type="entry name" value="METHANOL DEHYDROGENASE REGULATOR"/>
    <property type="match status" value="1"/>
</dbReference>
<proteinExistence type="inferred from homology"/>
<dbReference type="Gene3D" id="1.10.8.80">
    <property type="entry name" value="Magnesium chelatase subunit I, C-Terminal domain"/>
    <property type="match status" value="1"/>
</dbReference>
<dbReference type="InterPro" id="IPR050764">
    <property type="entry name" value="CbbQ/NirQ/NorQ/GpvN"/>
</dbReference>
<dbReference type="EMBL" id="LGKO01000005">
    <property type="protein sequence ID" value="KPL82824.1"/>
    <property type="molecule type" value="Genomic_DNA"/>
</dbReference>
<dbReference type="PATRIC" id="fig|869279.4.peg.2082"/>
<dbReference type="InterPro" id="IPR011703">
    <property type="entry name" value="ATPase_AAA-3"/>
</dbReference>
<keyword evidence="6" id="KW-1185">Reference proteome</keyword>
<dbReference type="InterPro" id="IPR041628">
    <property type="entry name" value="ChlI/MoxR_AAA_lid"/>
</dbReference>
<organism evidence="5 6">
    <name type="scientific">Thermanaerothrix daxensis</name>
    <dbReference type="NCBI Taxonomy" id="869279"/>
    <lineage>
        <taxon>Bacteria</taxon>
        <taxon>Bacillati</taxon>
        <taxon>Chloroflexota</taxon>
        <taxon>Anaerolineae</taxon>
        <taxon>Anaerolineales</taxon>
        <taxon>Anaerolineaceae</taxon>
        <taxon>Thermanaerothrix</taxon>
    </lineage>
</organism>
<dbReference type="Proteomes" id="UP000050544">
    <property type="component" value="Unassembled WGS sequence"/>
</dbReference>
<dbReference type="PIRSF" id="PIRSF002849">
    <property type="entry name" value="AAA_ATPase_chaperone_MoxR_prd"/>
    <property type="match status" value="1"/>
</dbReference>
<comment type="caution">
    <text evidence="5">The sequence shown here is derived from an EMBL/GenBank/DDBJ whole genome shotgun (WGS) entry which is preliminary data.</text>
</comment>
<dbReference type="GO" id="GO:0005524">
    <property type="term" value="F:ATP binding"/>
    <property type="evidence" value="ECO:0007669"/>
    <property type="project" value="UniProtKB-KW"/>
</dbReference>
<keyword evidence="1" id="KW-0547">Nucleotide-binding</keyword>
<gene>
    <name evidence="5" type="ORF">SE15_12290</name>
</gene>
<reference evidence="5 6" key="1">
    <citation type="submission" date="2015-07" db="EMBL/GenBank/DDBJ databases">
        <title>Whole genome sequence of Thermanaerothrix daxensis DSM 23592.</title>
        <authorList>
            <person name="Hemp J."/>
            <person name="Ward L.M."/>
            <person name="Pace L.A."/>
            <person name="Fischer W.W."/>
        </authorList>
    </citation>
    <scope>NUCLEOTIDE SEQUENCE [LARGE SCALE GENOMIC DNA]</scope>
    <source>
        <strain evidence="5 6">GNS-1</strain>
    </source>
</reference>
<dbReference type="Pfam" id="PF17863">
    <property type="entry name" value="AAA_lid_2"/>
    <property type="match status" value="1"/>
</dbReference>
<evidence type="ECO:0000256" key="2">
    <source>
        <dbReference type="ARBA" id="ARBA00022840"/>
    </source>
</evidence>
<protein>
    <submittedName>
        <fullName evidence="5">ATPase AAA</fullName>
    </submittedName>
</protein>
<dbReference type="Pfam" id="PF07726">
    <property type="entry name" value="AAA_3"/>
    <property type="match status" value="1"/>
</dbReference>
<dbReference type="GO" id="GO:0016887">
    <property type="term" value="F:ATP hydrolysis activity"/>
    <property type="evidence" value="ECO:0007669"/>
    <property type="project" value="InterPro"/>
</dbReference>
<dbReference type="InterPro" id="IPR003593">
    <property type="entry name" value="AAA+_ATPase"/>
</dbReference>